<protein>
    <submittedName>
        <fullName evidence="2">Uncharacterized protein</fullName>
    </submittedName>
</protein>
<evidence type="ECO:0000313" key="3">
    <source>
        <dbReference type="Proteomes" id="UP000006727"/>
    </source>
</evidence>
<sequence>MCCQTSSLLTTMKGESLALDIFAYMRGETEDNVTHRSGQEMRVDSTGQTPLGGQFPDTPVVVDGSGASLQRSSKPSFHEWKLFLSS</sequence>
<dbReference type="EMBL" id="ABEU02000006">
    <property type="status" value="NOT_ANNOTATED_CDS"/>
    <property type="molecule type" value="Genomic_DNA"/>
</dbReference>
<reference evidence="2 3" key="2">
    <citation type="journal article" date="2018" name="Plant J.">
        <title>The Physcomitrella patens chromosome-scale assembly reveals moss genome structure and evolution.</title>
        <authorList>
            <person name="Lang D."/>
            <person name="Ullrich K.K."/>
            <person name="Murat F."/>
            <person name="Fuchs J."/>
            <person name="Jenkins J."/>
            <person name="Haas F.B."/>
            <person name="Piednoel M."/>
            <person name="Gundlach H."/>
            <person name="Van Bel M."/>
            <person name="Meyberg R."/>
            <person name="Vives C."/>
            <person name="Morata J."/>
            <person name="Symeonidi A."/>
            <person name="Hiss M."/>
            <person name="Muchero W."/>
            <person name="Kamisugi Y."/>
            <person name="Saleh O."/>
            <person name="Blanc G."/>
            <person name="Decker E.L."/>
            <person name="van Gessel N."/>
            <person name="Grimwood J."/>
            <person name="Hayes R.D."/>
            <person name="Graham S.W."/>
            <person name="Gunter L.E."/>
            <person name="McDaniel S.F."/>
            <person name="Hoernstein S.N.W."/>
            <person name="Larsson A."/>
            <person name="Li F.W."/>
            <person name="Perroud P.F."/>
            <person name="Phillips J."/>
            <person name="Ranjan P."/>
            <person name="Rokshar D.S."/>
            <person name="Rothfels C.J."/>
            <person name="Schneider L."/>
            <person name="Shu S."/>
            <person name="Stevenson D.W."/>
            <person name="Thummler F."/>
            <person name="Tillich M."/>
            <person name="Villarreal Aguilar J.C."/>
            <person name="Widiez T."/>
            <person name="Wong G.K."/>
            <person name="Wymore A."/>
            <person name="Zhang Y."/>
            <person name="Zimmer A.D."/>
            <person name="Quatrano R.S."/>
            <person name="Mayer K.F.X."/>
            <person name="Goodstein D."/>
            <person name="Casacuberta J.M."/>
            <person name="Vandepoele K."/>
            <person name="Reski R."/>
            <person name="Cuming A.C."/>
            <person name="Tuskan G.A."/>
            <person name="Maumus F."/>
            <person name="Salse J."/>
            <person name="Schmutz J."/>
            <person name="Rensing S.A."/>
        </authorList>
    </citation>
    <scope>NUCLEOTIDE SEQUENCE [LARGE SCALE GENOMIC DNA]</scope>
    <source>
        <strain evidence="2 3">cv. Gransden 2004</strain>
    </source>
</reference>
<name>A0A7I4ECQ2_PHYPA</name>
<reference evidence="2" key="3">
    <citation type="submission" date="2020-12" db="UniProtKB">
        <authorList>
            <consortium name="EnsemblPlants"/>
        </authorList>
    </citation>
    <scope>IDENTIFICATION</scope>
</reference>
<dbReference type="Gramene" id="Pp3c6_22010V3.2">
    <property type="protein sequence ID" value="Pp3c6_22010V3.2"/>
    <property type="gene ID" value="Pp3c6_22010"/>
</dbReference>
<dbReference type="AlphaFoldDB" id="A0A7I4ECQ2"/>
<evidence type="ECO:0000256" key="1">
    <source>
        <dbReference type="SAM" id="MobiDB-lite"/>
    </source>
</evidence>
<reference evidence="2 3" key="1">
    <citation type="journal article" date="2008" name="Science">
        <title>The Physcomitrella genome reveals evolutionary insights into the conquest of land by plants.</title>
        <authorList>
            <person name="Rensing S."/>
            <person name="Lang D."/>
            <person name="Zimmer A."/>
            <person name="Terry A."/>
            <person name="Salamov A."/>
            <person name="Shapiro H."/>
            <person name="Nishiyama T."/>
            <person name="Perroud P.-F."/>
            <person name="Lindquist E."/>
            <person name="Kamisugi Y."/>
            <person name="Tanahashi T."/>
            <person name="Sakakibara K."/>
            <person name="Fujita T."/>
            <person name="Oishi K."/>
            <person name="Shin-I T."/>
            <person name="Kuroki Y."/>
            <person name="Toyoda A."/>
            <person name="Suzuki Y."/>
            <person name="Hashimoto A."/>
            <person name="Yamaguchi K."/>
            <person name="Sugano A."/>
            <person name="Kohara Y."/>
            <person name="Fujiyama A."/>
            <person name="Anterola A."/>
            <person name="Aoki S."/>
            <person name="Ashton N."/>
            <person name="Barbazuk W.B."/>
            <person name="Barker E."/>
            <person name="Bennetzen J."/>
            <person name="Bezanilla M."/>
            <person name="Blankenship R."/>
            <person name="Cho S.H."/>
            <person name="Dutcher S."/>
            <person name="Estelle M."/>
            <person name="Fawcett J.A."/>
            <person name="Gundlach H."/>
            <person name="Hanada K."/>
            <person name="Heyl A."/>
            <person name="Hicks K.A."/>
            <person name="Hugh J."/>
            <person name="Lohr M."/>
            <person name="Mayer K."/>
            <person name="Melkozernov A."/>
            <person name="Murata T."/>
            <person name="Nelson D."/>
            <person name="Pils B."/>
            <person name="Prigge M."/>
            <person name="Reiss B."/>
            <person name="Renner T."/>
            <person name="Rombauts S."/>
            <person name="Rushton P."/>
            <person name="Sanderfoot A."/>
            <person name="Schween G."/>
            <person name="Shiu S.-H."/>
            <person name="Stueber K."/>
            <person name="Theodoulou F.L."/>
            <person name="Tu H."/>
            <person name="Van de Peer Y."/>
            <person name="Verrier P.J."/>
            <person name="Waters E."/>
            <person name="Wood A."/>
            <person name="Yang L."/>
            <person name="Cove D."/>
            <person name="Cuming A."/>
            <person name="Hasebe M."/>
            <person name="Lucas S."/>
            <person name="Mishler D.B."/>
            <person name="Reski R."/>
            <person name="Grigoriev I."/>
            <person name="Quatrano R.S."/>
            <person name="Boore J.L."/>
        </authorList>
    </citation>
    <scope>NUCLEOTIDE SEQUENCE [LARGE SCALE GENOMIC DNA]</scope>
    <source>
        <strain evidence="2 3">cv. Gransden 2004</strain>
    </source>
</reference>
<organism evidence="2 3">
    <name type="scientific">Physcomitrium patens</name>
    <name type="common">Spreading-leaved earth moss</name>
    <name type="synonym">Physcomitrella patens</name>
    <dbReference type="NCBI Taxonomy" id="3218"/>
    <lineage>
        <taxon>Eukaryota</taxon>
        <taxon>Viridiplantae</taxon>
        <taxon>Streptophyta</taxon>
        <taxon>Embryophyta</taxon>
        <taxon>Bryophyta</taxon>
        <taxon>Bryophytina</taxon>
        <taxon>Bryopsida</taxon>
        <taxon>Funariidae</taxon>
        <taxon>Funariales</taxon>
        <taxon>Funariaceae</taxon>
        <taxon>Physcomitrium</taxon>
    </lineage>
</organism>
<feature type="compositionally biased region" description="Basic and acidic residues" evidence="1">
    <location>
        <begin position="32"/>
        <end position="43"/>
    </location>
</feature>
<proteinExistence type="predicted"/>
<dbReference type="InParanoid" id="A0A7I4ECQ2"/>
<evidence type="ECO:0000313" key="2">
    <source>
        <dbReference type="EnsemblPlants" id="Pp3c6_22010V3.2"/>
    </source>
</evidence>
<dbReference type="Proteomes" id="UP000006727">
    <property type="component" value="Chromosome 6"/>
</dbReference>
<dbReference type="EnsemblPlants" id="Pp3c6_22010V3.2">
    <property type="protein sequence ID" value="Pp3c6_22010V3.2"/>
    <property type="gene ID" value="Pp3c6_22010"/>
</dbReference>
<keyword evidence="3" id="KW-1185">Reference proteome</keyword>
<feature type="region of interest" description="Disordered" evidence="1">
    <location>
        <begin position="32"/>
        <end position="55"/>
    </location>
</feature>
<accession>A0A7I4ECQ2</accession>